<name>A0ABT9B0W5_9ACTN</name>
<evidence type="ECO:0000259" key="1">
    <source>
        <dbReference type="SMART" id="SM00849"/>
    </source>
</evidence>
<comment type="caution">
    <text evidence="2">The sequence shown here is derived from an EMBL/GenBank/DDBJ whole genome shotgun (WGS) entry which is preliminary data.</text>
</comment>
<organism evidence="2 3">
    <name type="scientific">Nocardioides jiangxiensis</name>
    <dbReference type="NCBI Taxonomy" id="3064524"/>
    <lineage>
        <taxon>Bacteria</taxon>
        <taxon>Bacillati</taxon>
        <taxon>Actinomycetota</taxon>
        <taxon>Actinomycetes</taxon>
        <taxon>Propionibacteriales</taxon>
        <taxon>Nocardioidaceae</taxon>
        <taxon>Nocardioides</taxon>
    </lineage>
</organism>
<dbReference type="Pfam" id="PF19583">
    <property type="entry name" value="ODP"/>
    <property type="match status" value="1"/>
</dbReference>
<dbReference type="PANTHER" id="PTHR43717">
    <property type="entry name" value="ANAEROBIC NITRIC OXIDE REDUCTASE FLAVORUBREDOXIN"/>
    <property type="match status" value="1"/>
</dbReference>
<protein>
    <submittedName>
        <fullName evidence="2">MBL fold metallo-hydrolase</fullName>
    </submittedName>
</protein>
<dbReference type="EMBL" id="JAUQTA010000001">
    <property type="protein sequence ID" value="MDO7868357.1"/>
    <property type="molecule type" value="Genomic_DNA"/>
</dbReference>
<reference evidence="2 3" key="1">
    <citation type="submission" date="2023-07" db="EMBL/GenBank/DDBJ databases">
        <title>Nocardioides sp. nov WY-20 isolated from soil.</title>
        <authorList>
            <person name="Liu B."/>
            <person name="Wan Y."/>
        </authorList>
    </citation>
    <scope>NUCLEOTIDE SEQUENCE [LARGE SCALE GENOMIC DNA]</scope>
    <source>
        <strain evidence="2 3">WY-20</strain>
    </source>
</reference>
<dbReference type="InterPro" id="IPR036866">
    <property type="entry name" value="RibonucZ/Hydroxyglut_hydro"/>
</dbReference>
<dbReference type="Gene3D" id="3.60.15.10">
    <property type="entry name" value="Ribonuclease Z/Hydroxyacylglutathione hydrolase-like"/>
    <property type="match status" value="1"/>
</dbReference>
<keyword evidence="3" id="KW-1185">Reference proteome</keyword>
<sequence>MQTPYQASPDVHVLPTSLPVGGNGFLTVNAFLLNAAEPVLVDTGIGQDSDDLLAAVDDVVGLDRLRWVWLTHDDADHTGSIRRILEAAPQATLVTHAMSAMRMATWWSVPLERVHAIRPGDRIAVGDRTLRAVAPPLYDNPMTVGFLDEASGGLFCVDSFGALIPEPTQDAEQIPQEALVGGMLAWSLMDSPWSTMLDRDRFSPVLDGVRRLQPSQIFSAHLPVASGASLGSFLDVLASAPGSDPIPAPSHAEFSAMLEGMQRELEVAAVDVRVEA</sequence>
<feature type="domain" description="Metallo-beta-lactamase" evidence="1">
    <location>
        <begin position="27"/>
        <end position="221"/>
    </location>
</feature>
<accession>A0ABT9B0W5</accession>
<dbReference type="InterPro" id="IPR045761">
    <property type="entry name" value="ODP_dom"/>
</dbReference>
<gene>
    <name evidence="2" type="ORF">Q5722_08250</name>
</gene>
<dbReference type="SUPFAM" id="SSF56281">
    <property type="entry name" value="Metallo-hydrolase/oxidoreductase"/>
    <property type="match status" value="1"/>
</dbReference>
<dbReference type="Proteomes" id="UP001233314">
    <property type="component" value="Unassembled WGS sequence"/>
</dbReference>
<dbReference type="InterPro" id="IPR001279">
    <property type="entry name" value="Metallo-B-lactamas"/>
</dbReference>
<dbReference type="SMART" id="SM00849">
    <property type="entry name" value="Lactamase_B"/>
    <property type="match status" value="1"/>
</dbReference>
<dbReference type="PANTHER" id="PTHR43717:SF1">
    <property type="entry name" value="ANAEROBIC NITRIC OXIDE REDUCTASE FLAVORUBREDOXIN"/>
    <property type="match status" value="1"/>
</dbReference>
<proteinExistence type="predicted"/>
<evidence type="ECO:0000313" key="2">
    <source>
        <dbReference type="EMBL" id="MDO7868357.1"/>
    </source>
</evidence>
<dbReference type="RefSeq" id="WP_305027731.1">
    <property type="nucleotide sequence ID" value="NZ_JAUQTA010000001.1"/>
</dbReference>
<evidence type="ECO:0000313" key="3">
    <source>
        <dbReference type="Proteomes" id="UP001233314"/>
    </source>
</evidence>